<accession>A0A6I2ML38</accession>
<dbReference type="AlphaFoldDB" id="A0A6I2ML38"/>
<evidence type="ECO:0000259" key="1">
    <source>
        <dbReference type="Pfam" id="PF04993"/>
    </source>
</evidence>
<dbReference type="Pfam" id="PF04993">
    <property type="entry name" value="TfoX_N"/>
    <property type="match status" value="1"/>
</dbReference>
<dbReference type="Proteomes" id="UP000443153">
    <property type="component" value="Unassembled WGS sequence"/>
</dbReference>
<name>A0A6I2ML38_9FLAO</name>
<comment type="caution">
    <text evidence="2">The sequence shown here is derived from an EMBL/GenBank/DDBJ whole genome shotgun (WGS) entry which is preliminary data.</text>
</comment>
<dbReference type="InterPro" id="IPR007076">
    <property type="entry name" value="TfoX_N"/>
</dbReference>
<keyword evidence="3" id="KW-1185">Reference proteome</keyword>
<proteinExistence type="predicted"/>
<feature type="domain" description="TfoX N-terminal" evidence="1">
    <location>
        <begin position="24"/>
        <end position="108"/>
    </location>
</feature>
<protein>
    <recommendedName>
        <fullName evidence="1">TfoX N-terminal domain-containing protein</fullName>
    </recommendedName>
</protein>
<dbReference type="EMBL" id="WKJH01000003">
    <property type="protein sequence ID" value="MRX63792.1"/>
    <property type="molecule type" value="Genomic_DNA"/>
</dbReference>
<reference evidence="2 3" key="1">
    <citation type="submission" date="2019-11" db="EMBL/GenBank/DDBJ databases">
        <title>Maribacter lutea sp. nov., a marine bacterium isolated from intertidal sand.</title>
        <authorList>
            <person name="Liu A."/>
        </authorList>
    </citation>
    <scope>NUCLEOTIDE SEQUENCE [LARGE SCALE GENOMIC DNA]</scope>
    <source>
        <strain evidence="2 3">RZ05</strain>
    </source>
</reference>
<dbReference type="OrthoDB" id="214902at2"/>
<dbReference type="SUPFAM" id="SSF159894">
    <property type="entry name" value="YgaC/TfoX-N like"/>
    <property type="match status" value="1"/>
</dbReference>
<dbReference type="Gene3D" id="3.30.1460.30">
    <property type="entry name" value="YgaC/TfoX-N like chaperone"/>
    <property type="match status" value="1"/>
</dbReference>
<evidence type="ECO:0000313" key="2">
    <source>
        <dbReference type="EMBL" id="MRX63792.1"/>
    </source>
</evidence>
<dbReference type="RefSeq" id="WP_154364978.1">
    <property type="nucleotide sequence ID" value="NZ_WKJH01000003.1"/>
</dbReference>
<organism evidence="2 3">
    <name type="scientific">Maribacter luteus</name>
    <dbReference type="NCBI Taxonomy" id="2594478"/>
    <lineage>
        <taxon>Bacteria</taxon>
        <taxon>Pseudomonadati</taxon>
        <taxon>Bacteroidota</taxon>
        <taxon>Flavobacteriia</taxon>
        <taxon>Flavobacteriales</taxon>
        <taxon>Flavobacteriaceae</taxon>
        <taxon>Maribacter</taxon>
    </lineage>
</organism>
<gene>
    <name evidence="2" type="ORF">GJ691_06390</name>
</gene>
<evidence type="ECO:0000313" key="3">
    <source>
        <dbReference type="Proteomes" id="UP000443153"/>
    </source>
</evidence>
<sequence length="116" mass="13631">MAYDQNLEQRLDYAFDVFPKGFTKDITKKKMFGGLTYLFKGKMTIGVFKKDLMVRVIDSKMEEMLKKDYVRPMDFAKSPMKEFVYVSPKGYRTEEALQNWIELGIEHAQIRLQGAK</sequence>